<name>A0A1H2NN19_PSEVA</name>
<comment type="similarity">
    <text evidence="1">Belongs to the aldehyde dehydrogenase family.</text>
</comment>
<evidence type="ECO:0000313" key="4">
    <source>
        <dbReference type="EMBL" id="TDB62410.1"/>
    </source>
</evidence>
<dbReference type="InterPro" id="IPR016161">
    <property type="entry name" value="Ald_DH/histidinol_DH"/>
</dbReference>
<dbReference type="Gene3D" id="3.40.309.10">
    <property type="entry name" value="Aldehyde Dehydrogenase, Chain A, domain 2"/>
    <property type="match status" value="1"/>
</dbReference>
<dbReference type="CDD" id="cd07138">
    <property type="entry name" value="ALDH_CddD_SSP0762"/>
    <property type="match status" value="1"/>
</dbReference>
<dbReference type="InterPro" id="IPR016163">
    <property type="entry name" value="Ald_DH_C"/>
</dbReference>
<dbReference type="InterPro" id="IPR016162">
    <property type="entry name" value="Ald_DH_N"/>
</dbReference>
<dbReference type="AlphaFoldDB" id="A0A1H2NN19"/>
<feature type="domain" description="Aldehyde dehydrogenase" evidence="3">
    <location>
        <begin position="13"/>
        <end position="468"/>
    </location>
</feature>
<accession>A0A1H2NN19</accession>
<organism evidence="4 5">
    <name type="scientific">Pseudomonas vancouverensis</name>
    <dbReference type="NCBI Taxonomy" id="95300"/>
    <lineage>
        <taxon>Bacteria</taxon>
        <taxon>Pseudomonadati</taxon>
        <taxon>Pseudomonadota</taxon>
        <taxon>Gammaproteobacteria</taxon>
        <taxon>Pseudomonadales</taxon>
        <taxon>Pseudomonadaceae</taxon>
        <taxon>Pseudomonas</taxon>
    </lineage>
</organism>
<dbReference type="PANTHER" id="PTHR42804:SF1">
    <property type="entry name" value="ALDEHYDE DEHYDROGENASE-RELATED"/>
    <property type="match status" value="1"/>
</dbReference>
<dbReference type="OrthoDB" id="9812625at2"/>
<dbReference type="GO" id="GO:0016620">
    <property type="term" value="F:oxidoreductase activity, acting on the aldehyde or oxo group of donors, NAD or NADP as acceptor"/>
    <property type="evidence" value="ECO:0007669"/>
    <property type="project" value="InterPro"/>
</dbReference>
<dbReference type="FunFam" id="3.40.309.10:FF:000012">
    <property type="entry name" value="Betaine aldehyde dehydrogenase"/>
    <property type="match status" value="1"/>
</dbReference>
<gene>
    <name evidence="4" type="ORF">EIY72_13910</name>
</gene>
<evidence type="ECO:0000256" key="1">
    <source>
        <dbReference type="ARBA" id="ARBA00009986"/>
    </source>
</evidence>
<sequence length="475" mass="50619">MNNALKFYINGEWVPAESGNTLDVVNPATEQAFISIAVGNAADVDKAVDAAVKAFPAFSVTTVEARLALLKNILRVYNLRYEDLVQAVSSEMGAPLHFARDAQIWSGRAHLESTISALEKFQFSEDHGTTHVVREAIGVCALITPWNWPLNQIVCKVAPAIAAGCTIVLKPSEIAPLTGIIFAEILHEAGVPAGVFNLVNGNGPDVGQPMASHPQVDMVSFTGSTRAGIMVAKSAADTVKRVAQELGGKSANILLEDADFEVAVAKGVQGCFSNSGQSCDAPTRMLVPRAQHARALEIAKATAEKLVTGSPLEDSSNLGPVISEAQFLKIQGLIATGIEEGATLVTGGLGRPAGLDQGYYVQPTVFGNVTAQMTIAREEIFGPVLSIIPYDNEEQAIEIANDTVYGLAAYVQSRNIEHARAVAKRMRAGSVYLNYPDWDTFAPFGGYKQSGNGREYAGWGIHDFLEIKGIVGWGH</sequence>
<dbReference type="SUPFAM" id="SSF53720">
    <property type="entry name" value="ALDH-like"/>
    <property type="match status" value="1"/>
</dbReference>
<comment type="caution">
    <text evidence="4">The sequence shown here is derived from an EMBL/GenBank/DDBJ whole genome shotgun (WGS) entry which is preliminary data.</text>
</comment>
<dbReference type="RefSeq" id="WP_093222675.1">
    <property type="nucleotide sequence ID" value="NZ_LT629803.1"/>
</dbReference>
<dbReference type="InterPro" id="IPR015590">
    <property type="entry name" value="Aldehyde_DH_dom"/>
</dbReference>
<dbReference type="FunFam" id="3.40.605.10:FF:000007">
    <property type="entry name" value="NAD/NADP-dependent betaine aldehyde dehydrogenase"/>
    <property type="match status" value="1"/>
</dbReference>
<keyword evidence="2" id="KW-0560">Oxidoreductase</keyword>
<dbReference type="Proteomes" id="UP000295254">
    <property type="component" value="Unassembled WGS sequence"/>
</dbReference>
<dbReference type="STRING" id="95300.SAMN05216558_2619"/>
<dbReference type="Gene3D" id="3.40.605.10">
    <property type="entry name" value="Aldehyde Dehydrogenase, Chain A, domain 1"/>
    <property type="match status" value="1"/>
</dbReference>
<reference evidence="5" key="1">
    <citation type="journal article" date="2019" name="bioRxiv">
        <title>Bacterially produced spermidine induces plant systemic susceptibility to pathogens.</title>
        <authorList>
            <person name="Melnyk R.A."/>
            <person name="Beskrovnaya P.A."/>
            <person name="Liu Z."/>
            <person name="Song Y."/>
            <person name="Haney C.H."/>
        </authorList>
    </citation>
    <scope>NUCLEOTIDE SEQUENCE [LARGE SCALE GENOMIC DNA]</scope>
    <source>
        <strain evidence="5">Dha-51</strain>
    </source>
</reference>
<dbReference type="PANTHER" id="PTHR42804">
    <property type="entry name" value="ALDEHYDE DEHYDROGENASE"/>
    <property type="match status" value="1"/>
</dbReference>
<evidence type="ECO:0000259" key="3">
    <source>
        <dbReference type="Pfam" id="PF00171"/>
    </source>
</evidence>
<proteinExistence type="inferred from homology"/>
<evidence type="ECO:0000256" key="2">
    <source>
        <dbReference type="ARBA" id="ARBA00023002"/>
    </source>
</evidence>
<dbReference type="EMBL" id="RRZK01000018">
    <property type="protein sequence ID" value="TDB62410.1"/>
    <property type="molecule type" value="Genomic_DNA"/>
</dbReference>
<dbReference type="Pfam" id="PF00171">
    <property type="entry name" value="Aldedh"/>
    <property type="match status" value="1"/>
</dbReference>
<protein>
    <submittedName>
        <fullName evidence="4">Aldehyde dehydrogenase family protein</fullName>
    </submittedName>
</protein>
<keyword evidence="5" id="KW-1185">Reference proteome</keyword>
<evidence type="ECO:0000313" key="5">
    <source>
        <dbReference type="Proteomes" id="UP000295254"/>
    </source>
</evidence>